<evidence type="ECO:0000259" key="3">
    <source>
        <dbReference type="Pfam" id="PF13302"/>
    </source>
</evidence>
<dbReference type="InterPro" id="IPR000182">
    <property type="entry name" value="GNAT_dom"/>
</dbReference>
<name>A0AAD4QW95_9BILA</name>
<feature type="compositionally biased region" description="Polar residues" evidence="2">
    <location>
        <begin position="233"/>
        <end position="261"/>
    </location>
</feature>
<feature type="region of interest" description="Disordered" evidence="2">
    <location>
        <begin position="132"/>
        <end position="160"/>
    </location>
</feature>
<dbReference type="GO" id="GO:0008999">
    <property type="term" value="F:protein-N-terminal-alanine acetyltransferase activity"/>
    <property type="evidence" value="ECO:0007669"/>
    <property type="project" value="TreeGrafter"/>
</dbReference>
<sequence>MAFSRTSDVLYSNRLSGCEPFFNSRDQFTGAVKKIEYKMGLLKQMEDSEHRKRLKNLRDWEQSQRERLTDDIKYAQRQLGAQEVQMAAKEKIDKAKRNVEQAAAARKAALEVIEKEKTENRMRRATKPINDSHEMTRDENFNEIRKPANPESESAPVIDRTNVSAASTKIGYNQDWNRVPVVSRNQTGRSYPEDRRKNSRPSSRVSSKSISNELPLNSDSESDVSSEGSVGNRTVSTSISRARSQSRNNRMSHRSNTSNLTKFGGSVRSRLQNSQAMRNLSAIQRYLEDDIASTVNNAQELFRYLLDHPPNSRSEFDKWIEKSETSKDPLFFAVIDNATGKVGGRQALLRIDPENGVIETGNTFWGPMISRTPAATEAQYLFMCHVFDQLGYRRLECKCHVDHVKSRRCGRQRREPRHRLVLDHRQGMAAFEGGNSKMAGQREF</sequence>
<evidence type="ECO:0000313" key="4">
    <source>
        <dbReference type="EMBL" id="KAI1705253.1"/>
    </source>
</evidence>
<keyword evidence="1" id="KW-0175">Coiled coil</keyword>
<dbReference type="Gene3D" id="3.40.630.30">
    <property type="match status" value="1"/>
</dbReference>
<gene>
    <name evidence="4" type="ORF">DdX_13721</name>
</gene>
<dbReference type="GO" id="GO:1990189">
    <property type="term" value="F:protein N-terminal-serine acetyltransferase activity"/>
    <property type="evidence" value="ECO:0007669"/>
    <property type="project" value="TreeGrafter"/>
</dbReference>
<feature type="compositionally biased region" description="Low complexity" evidence="2">
    <location>
        <begin position="200"/>
        <end position="232"/>
    </location>
</feature>
<evidence type="ECO:0000256" key="1">
    <source>
        <dbReference type="SAM" id="Coils"/>
    </source>
</evidence>
<evidence type="ECO:0000313" key="5">
    <source>
        <dbReference type="Proteomes" id="UP001201812"/>
    </source>
</evidence>
<dbReference type="EMBL" id="JAKKPZ010000058">
    <property type="protein sequence ID" value="KAI1705253.1"/>
    <property type="molecule type" value="Genomic_DNA"/>
</dbReference>
<dbReference type="PANTHER" id="PTHR43441">
    <property type="entry name" value="RIBOSOMAL-PROTEIN-SERINE ACETYLTRANSFERASE"/>
    <property type="match status" value="1"/>
</dbReference>
<dbReference type="InterPro" id="IPR051908">
    <property type="entry name" value="Ribosomal_N-acetyltransferase"/>
</dbReference>
<organism evidence="4 5">
    <name type="scientific">Ditylenchus destructor</name>
    <dbReference type="NCBI Taxonomy" id="166010"/>
    <lineage>
        <taxon>Eukaryota</taxon>
        <taxon>Metazoa</taxon>
        <taxon>Ecdysozoa</taxon>
        <taxon>Nematoda</taxon>
        <taxon>Chromadorea</taxon>
        <taxon>Rhabditida</taxon>
        <taxon>Tylenchina</taxon>
        <taxon>Tylenchomorpha</taxon>
        <taxon>Sphaerularioidea</taxon>
        <taxon>Anguinidae</taxon>
        <taxon>Anguininae</taxon>
        <taxon>Ditylenchus</taxon>
    </lineage>
</organism>
<accession>A0AAD4QW95</accession>
<feature type="compositionally biased region" description="Basic and acidic residues" evidence="2">
    <location>
        <begin position="132"/>
        <end position="148"/>
    </location>
</feature>
<reference evidence="4" key="1">
    <citation type="submission" date="2022-01" db="EMBL/GenBank/DDBJ databases">
        <title>Genome Sequence Resource for Two Populations of Ditylenchus destructor, the Migratory Endoparasitic Phytonematode.</title>
        <authorList>
            <person name="Zhang H."/>
            <person name="Lin R."/>
            <person name="Xie B."/>
        </authorList>
    </citation>
    <scope>NUCLEOTIDE SEQUENCE</scope>
    <source>
        <strain evidence="4">BazhouSP</strain>
    </source>
</reference>
<protein>
    <submittedName>
        <fullName evidence="4">Acetyltransferase (GNAT) domain-containing protein</fullName>
    </submittedName>
</protein>
<feature type="coiled-coil region" evidence="1">
    <location>
        <begin position="85"/>
        <end position="112"/>
    </location>
</feature>
<keyword evidence="5" id="KW-1185">Reference proteome</keyword>
<feature type="region of interest" description="Disordered" evidence="2">
    <location>
        <begin position="177"/>
        <end position="264"/>
    </location>
</feature>
<dbReference type="Pfam" id="PF13302">
    <property type="entry name" value="Acetyltransf_3"/>
    <property type="match status" value="1"/>
</dbReference>
<dbReference type="PANTHER" id="PTHR43441:SF2">
    <property type="entry name" value="FAMILY ACETYLTRANSFERASE, PUTATIVE (AFU_ORTHOLOGUE AFUA_7G00850)-RELATED"/>
    <property type="match status" value="1"/>
</dbReference>
<dbReference type="SUPFAM" id="SSF55729">
    <property type="entry name" value="Acyl-CoA N-acyltransferases (Nat)"/>
    <property type="match status" value="1"/>
</dbReference>
<evidence type="ECO:0000256" key="2">
    <source>
        <dbReference type="SAM" id="MobiDB-lite"/>
    </source>
</evidence>
<dbReference type="AlphaFoldDB" id="A0AAD4QW95"/>
<dbReference type="Proteomes" id="UP001201812">
    <property type="component" value="Unassembled WGS sequence"/>
</dbReference>
<feature type="domain" description="N-acetyltransferase" evidence="3">
    <location>
        <begin position="288"/>
        <end position="409"/>
    </location>
</feature>
<comment type="caution">
    <text evidence="4">The sequence shown here is derived from an EMBL/GenBank/DDBJ whole genome shotgun (WGS) entry which is preliminary data.</text>
</comment>
<proteinExistence type="predicted"/>
<dbReference type="InterPro" id="IPR016181">
    <property type="entry name" value="Acyl_CoA_acyltransferase"/>
</dbReference>